<gene>
    <name evidence="2" type="ORF">OKIOD_LOCUS6497</name>
</gene>
<proteinExistence type="predicted"/>
<accession>A0ABN7SGF2</accession>
<evidence type="ECO:0000313" key="2">
    <source>
        <dbReference type="EMBL" id="CAG5097116.1"/>
    </source>
</evidence>
<reference evidence="2 3" key="1">
    <citation type="submission" date="2021-04" db="EMBL/GenBank/DDBJ databases">
        <authorList>
            <person name="Bliznina A."/>
        </authorList>
    </citation>
    <scope>NUCLEOTIDE SEQUENCE [LARGE SCALE GENOMIC DNA]</scope>
</reference>
<name>A0ABN7SGF2_OIKDI</name>
<organism evidence="2 3">
    <name type="scientific">Oikopleura dioica</name>
    <name type="common">Tunicate</name>
    <dbReference type="NCBI Taxonomy" id="34765"/>
    <lineage>
        <taxon>Eukaryota</taxon>
        <taxon>Metazoa</taxon>
        <taxon>Chordata</taxon>
        <taxon>Tunicata</taxon>
        <taxon>Appendicularia</taxon>
        <taxon>Copelata</taxon>
        <taxon>Oikopleuridae</taxon>
        <taxon>Oikopleura</taxon>
    </lineage>
</organism>
<dbReference type="Proteomes" id="UP001158576">
    <property type="component" value="Chromosome XSR"/>
</dbReference>
<feature type="compositionally biased region" description="Pro residues" evidence="1">
    <location>
        <begin position="1"/>
        <end position="10"/>
    </location>
</feature>
<evidence type="ECO:0000256" key="1">
    <source>
        <dbReference type="SAM" id="MobiDB-lite"/>
    </source>
</evidence>
<feature type="compositionally biased region" description="Basic and acidic residues" evidence="1">
    <location>
        <begin position="90"/>
        <end position="105"/>
    </location>
</feature>
<feature type="region of interest" description="Disordered" evidence="1">
    <location>
        <begin position="1"/>
        <end position="119"/>
    </location>
</feature>
<protein>
    <submittedName>
        <fullName evidence="2">Oidioi.mRNA.OKI2018_I69.XSR.g14939.t1.cds</fullName>
    </submittedName>
</protein>
<evidence type="ECO:0000313" key="3">
    <source>
        <dbReference type="Proteomes" id="UP001158576"/>
    </source>
</evidence>
<dbReference type="EMBL" id="OU015569">
    <property type="protein sequence ID" value="CAG5097116.1"/>
    <property type="molecule type" value="Genomic_DNA"/>
</dbReference>
<sequence length="119" mass="12912">MKASPIPPPLFSANQISPPNSHDDDENQTASSEASTELSFNISEHGDSNTSYNSLPLFNTQGSLSESTTKPAKTSDIPDNASECSSIDPCTREESYDSLTRDKADPFSFKNPFESSDEE</sequence>
<keyword evidence="3" id="KW-1185">Reference proteome</keyword>
<feature type="compositionally biased region" description="Polar residues" evidence="1">
    <location>
        <begin position="28"/>
        <end position="72"/>
    </location>
</feature>